<organism evidence="3 4">
    <name type="scientific">Halomarina salina</name>
    <dbReference type="NCBI Taxonomy" id="1872699"/>
    <lineage>
        <taxon>Archaea</taxon>
        <taxon>Methanobacteriati</taxon>
        <taxon>Methanobacteriota</taxon>
        <taxon>Stenosarchaea group</taxon>
        <taxon>Halobacteria</taxon>
        <taxon>Halobacteriales</taxon>
        <taxon>Natronomonadaceae</taxon>
        <taxon>Halomarina</taxon>
    </lineage>
</organism>
<evidence type="ECO:0000313" key="3">
    <source>
        <dbReference type="EMBL" id="MFC5972734.1"/>
    </source>
</evidence>
<evidence type="ECO:0000256" key="1">
    <source>
        <dbReference type="SAM" id="MobiDB-lite"/>
    </source>
</evidence>
<proteinExistence type="predicted"/>
<sequence>MTDQRDGDGAGGSEESDRTASGVRLAQLLASELVARSDGPLANLELVDVQDAESLDPDEFGERAYGVVASGLAGDDDEQGGTVRLADVYAHDDRARVEFRAGLDAVPGAAQDADLRVRPKAVDPPRVLVFVEDGADVKRVLRVVTAALDGLDGEDT</sequence>
<gene>
    <name evidence="3" type="ORF">ACFPYI_15460</name>
</gene>
<name>A0ABD5RQX6_9EURY</name>
<dbReference type="Proteomes" id="UP001596099">
    <property type="component" value="Unassembled WGS sequence"/>
</dbReference>
<protein>
    <recommendedName>
        <fullName evidence="2">DUF7993 domain-containing protein</fullName>
    </recommendedName>
</protein>
<evidence type="ECO:0000259" key="2">
    <source>
        <dbReference type="Pfam" id="PF25956"/>
    </source>
</evidence>
<accession>A0ABD5RQX6</accession>
<keyword evidence="4" id="KW-1185">Reference proteome</keyword>
<comment type="caution">
    <text evidence="3">The sequence shown here is derived from an EMBL/GenBank/DDBJ whole genome shotgun (WGS) entry which is preliminary data.</text>
</comment>
<dbReference type="AlphaFoldDB" id="A0ABD5RQX6"/>
<feature type="region of interest" description="Disordered" evidence="1">
    <location>
        <begin position="1"/>
        <end position="21"/>
    </location>
</feature>
<reference evidence="3 4" key="1">
    <citation type="journal article" date="2019" name="Int. J. Syst. Evol. Microbiol.">
        <title>The Global Catalogue of Microorganisms (GCM) 10K type strain sequencing project: providing services to taxonomists for standard genome sequencing and annotation.</title>
        <authorList>
            <consortium name="The Broad Institute Genomics Platform"/>
            <consortium name="The Broad Institute Genome Sequencing Center for Infectious Disease"/>
            <person name="Wu L."/>
            <person name="Ma J."/>
        </authorList>
    </citation>
    <scope>NUCLEOTIDE SEQUENCE [LARGE SCALE GENOMIC DNA]</scope>
    <source>
        <strain evidence="3 4">CGMCC 1.12543</strain>
    </source>
</reference>
<dbReference type="EMBL" id="JBHSQH010000001">
    <property type="protein sequence ID" value="MFC5972734.1"/>
    <property type="molecule type" value="Genomic_DNA"/>
</dbReference>
<feature type="domain" description="DUF7993" evidence="2">
    <location>
        <begin position="17"/>
        <end position="154"/>
    </location>
</feature>
<evidence type="ECO:0000313" key="4">
    <source>
        <dbReference type="Proteomes" id="UP001596099"/>
    </source>
</evidence>
<dbReference type="Pfam" id="PF25956">
    <property type="entry name" value="DUF7993"/>
    <property type="match status" value="1"/>
</dbReference>
<dbReference type="RefSeq" id="WP_247416481.1">
    <property type="nucleotide sequence ID" value="NZ_JALLGW010000001.1"/>
</dbReference>
<dbReference type="InterPro" id="IPR058306">
    <property type="entry name" value="DUF7993"/>
</dbReference>